<dbReference type="SUPFAM" id="SSF82784">
    <property type="entry name" value="OsmC-like"/>
    <property type="match status" value="1"/>
</dbReference>
<sequence length="66" mass="7462">MMEKEIMANITLRWIEEKLMMASDSNGHSVVIGRSPEQQFEWEGVKPSDLLLMSVASCSAYDVVEI</sequence>
<proteinExistence type="predicted"/>
<dbReference type="InterPro" id="IPR036102">
    <property type="entry name" value="OsmC/Ohrsf"/>
</dbReference>
<organism evidence="1">
    <name type="scientific">marine sediment metagenome</name>
    <dbReference type="NCBI Taxonomy" id="412755"/>
    <lineage>
        <taxon>unclassified sequences</taxon>
        <taxon>metagenomes</taxon>
        <taxon>ecological metagenomes</taxon>
    </lineage>
</organism>
<name>X1IT37_9ZZZZ</name>
<dbReference type="Gene3D" id="3.30.300.20">
    <property type="match status" value="1"/>
</dbReference>
<comment type="caution">
    <text evidence="1">The sequence shown here is derived from an EMBL/GenBank/DDBJ whole genome shotgun (WGS) entry which is preliminary data.</text>
</comment>
<protein>
    <submittedName>
        <fullName evidence="1">Uncharacterized protein</fullName>
    </submittedName>
</protein>
<reference evidence="1" key="1">
    <citation type="journal article" date="2014" name="Front. Microbiol.">
        <title>High frequency of phylogenetically diverse reductive dehalogenase-homologous genes in deep subseafloor sedimentary metagenomes.</title>
        <authorList>
            <person name="Kawai M."/>
            <person name="Futagami T."/>
            <person name="Toyoda A."/>
            <person name="Takaki Y."/>
            <person name="Nishi S."/>
            <person name="Hori S."/>
            <person name="Arai W."/>
            <person name="Tsubouchi T."/>
            <person name="Morono Y."/>
            <person name="Uchiyama I."/>
            <person name="Ito T."/>
            <person name="Fujiyama A."/>
            <person name="Inagaki F."/>
            <person name="Takami H."/>
        </authorList>
    </citation>
    <scope>NUCLEOTIDE SEQUENCE</scope>
    <source>
        <strain evidence="1">Expedition CK06-06</strain>
    </source>
</reference>
<accession>X1IT37</accession>
<gene>
    <name evidence="1" type="ORF">S03H2_50930</name>
</gene>
<dbReference type="InterPro" id="IPR015946">
    <property type="entry name" value="KH_dom-like_a/b"/>
</dbReference>
<evidence type="ECO:0000313" key="1">
    <source>
        <dbReference type="EMBL" id="GAH69269.1"/>
    </source>
</evidence>
<dbReference type="AlphaFoldDB" id="X1IT37"/>
<feature type="non-terminal residue" evidence="1">
    <location>
        <position position="66"/>
    </location>
</feature>
<dbReference type="EMBL" id="BARU01032283">
    <property type="protein sequence ID" value="GAH69269.1"/>
    <property type="molecule type" value="Genomic_DNA"/>
</dbReference>